<evidence type="ECO:0000313" key="3">
    <source>
        <dbReference type="Proteomes" id="UP000188532"/>
    </source>
</evidence>
<feature type="compositionally biased region" description="Basic residues" evidence="1">
    <location>
        <begin position="65"/>
        <end position="75"/>
    </location>
</feature>
<feature type="region of interest" description="Disordered" evidence="1">
    <location>
        <begin position="42"/>
        <end position="75"/>
    </location>
</feature>
<dbReference type="AlphaFoldDB" id="A0A1V3X1C3"/>
<protein>
    <submittedName>
        <fullName evidence="2">Uncharacterized protein</fullName>
    </submittedName>
</protein>
<accession>A0A1V3X1C3</accession>
<comment type="caution">
    <text evidence="2">The sequence shown here is derived from an EMBL/GenBank/DDBJ whole genome shotgun (WGS) entry which is preliminary data.</text>
</comment>
<dbReference type="Proteomes" id="UP000188532">
    <property type="component" value="Unassembled WGS sequence"/>
</dbReference>
<proteinExistence type="predicted"/>
<evidence type="ECO:0000256" key="1">
    <source>
        <dbReference type="SAM" id="MobiDB-lite"/>
    </source>
</evidence>
<gene>
    <name evidence="2" type="ORF">BZL29_5183</name>
</gene>
<sequence>MDEFASFSITVWPATSTLTCTLRTRDLVACSRHFATVPCPGRPRAPRTRCTAERGFSGGRSGNRPLRRVRPRAQH</sequence>
<organism evidence="2 3">
    <name type="scientific">Mycobacterium kansasii</name>
    <dbReference type="NCBI Taxonomy" id="1768"/>
    <lineage>
        <taxon>Bacteria</taxon>
        <taxon>Bacillati</taxon>
        <taxon>Actinomycetota</taxon>
        <taxon>Actinomycetes</taxon>
        <taxon>Mycobacteriales</taxon>
        <taxon>Mycobacteriaceae</taxon>
        <taxon>Mycobacterium</taxon>
    </lineage>
</organism>
<dbReference type="EMBL" id="MVBN01000005">
    <property type="protein sequence ID" value="OOK73084.1"/>
    <property type="molecule type" value="Genomic_DNA"/>
</dbReference>
<evidence type="ECO:0000313" key="2">
    <source>
        <dbReference type="EMBL" id="OOK73084.1"/>
    </source>
</evidence>
<name>A0A1V3X1C3_MYCKA</name>
<reference evidence="2 3" key="1">
    <citation type="submission" date="2017-02" db="EMBL/GenBank/DDBJ databases">
        <title>Complete genome sequences of Mycobacterium kansasii strains isolated from rhesus macaques.</title>
        <authorList>
            <person name="Panda A."/>
            <person name="Nagaraj S."/>
            <person name="Zhao X."/>
            <person name="Tettelin H."/>
            <person name="Detolla L.J."/>
        </authorList>
    </citation>
    <scope>NUCLEOTIDE SEQUENCE [LARGE SCALE GENOMIC DNA]</scope>
    <source>
        <strain evidence="2 3">11-3469</strain>
    </source>
</reference>